<dbReference type="GO" id="GO:0008198">
    <property type="term" value="F:ferrous iron binding"/>
    <property type="evidence" value="ECO:0007669"/>
    <property type="project" value="InterPro"/>
</dbReference>
<feature type="domain" description="Extradiol ring-cleavage dioxygenase class III enzyme subunit B" evidence="1">
    <location>
        <begin position="28"/>
        <end position="285"/>
    </location>
</feature>
<proteinExistence type="predicted"/>
<dbReference type="AlphaFoldDB" id="A0A443S6Q6"/>
<organism evidence="2 3">
    <name type="scientific">Leptotrombidium deliense</name>
    <dbReference type="NCBI Taxonomy" id="299467"/>
    <lineage>
        <taxon>Eukaryota</taxon>
        <taxon>Metazoa</taxon>
        <taxon>Ecdysozoa</taxon>
        <taxon>Arthropoda</taxon>
        <taxon>Chelicerata</taxon>
        <taxon>Arachnida</taxon>
        <taxon>Acari</taxon>
        <taxon>Acariformes</taxon>
        <taxon>Trombidiformes</taxon>
        <taxon>Prostigmata</taxon>
        <taxon>Anystina</taxon>
        <taxon>Parasitengona</taxon>
        <taxon>Trombiculoidea</taxon>
        <taxon>Trombiculidae</taxon>
        <taxon>Leptotrombidium</taxon>
    </lineage>
</organism>
<comment type="caution">
    <text evidence="2">The sequence shown here is derived from an EMBL/GenBank/DDBJ whole genome shotgun (WGS) entry which is preliminary data.</text>
</comment>
<dbReference type="Proteomes" id="UP000288716">
    <property type="component" value="Unassembled WGS sequence"/>
</dbReference>
<name>A0A443S6Q6_9ACAR</name>
<dbReference type="VEuPathDB" id="VectorBase:LDEU008935"/>
<dbReference type="OrthoDB" id="2132071at2759"/>
<dbReference type="Pfam" id="PF02900">
    <property type="entry name" value="LigB"/>
    <property type="match status" value="1"/>
</dbReference>
<gene>
    <name evidence="2" type="ORF">B4U80_13436</name>
</gene>
<evidence type="ECO:0000259" key="1">
    <source>
        <dbReference type="Pfam" id="PF02900"/>
    </source>
</evidence>
<protein>
    <recommendedName>
        <fullName evidence="1">Extradiol ring-cleavage dioxygenase class III enzyme subunit B domain-containing protein</fullName>
    </recommendedName>
</protein>
<dbReference type="Gene3D" id="3.40.830.10">
    <property type="entry name" value="LigB-like"/>
    <property type="match status" value="1"/>
</dbReference>
<sequence>MQIVGAFLFPHGTPPLNPETMDTSKVPAYQSTTREGCIRIHNAMRKTATALLNTAPDLIIMTTPHGFKVPDTYVIYNDEWISGTAEWNGGWSEFTASIQIDKEVTEYLLRELPKTGAEVDQLTNDPQKHTLSEPLQLRWGEVIPWWFINDEAKKANVSLPKAVIISLPFNMRDAMSANVPAAIKLGNDIYDLLNNAHFLKSKKVAFVISVDLSHNHSKCKTSRYPYLPACEEYDSHPLNWAKLDVNATNFEQSDNELLVKAAALVDNLDSCGYIGLVILQGVFKRIVDSGGELVAHFVEYAVPTYFGMLCSYFLSK</sequence>
<dbReference type="InterPro" id="IPR004183">
    <property type="entry name" value="Xdiol_dOase_suB"/>
</dbReference>
<evidence type="ECO:0000313" key="3">
    <source>
        <dbReference type="Proteomes" id="UP000288716"/>
    </source>
</evidence>
<dbReference type="EMBL" id="NCKV01007113">
    <property type="protein sequence ID" value="RWS23105.1"/>
    <property type="molecule type" value="Genomic_DNA"/>
</dbReference>
<reference evidence="2 3" key="1">
    <citation type="journal article" date="2018" name="Gigascience">
        <title>Genomes of trombidid mites reveal novel predicted allergens and laterally-transferred genes associated with secondary metabolism.</title>
        <authorList>
            <person name="Dong X."/>
            <person name="Chaisiri K."/>
            <person name="Xia D."/>
            <person name="Armstrong S.D."/>
            <person name="Fang Y."/>
            <person name="Donnelly M.J."/>
            <person name="Kadowaki T."/>
            <person name="McGarry J.W."/>
            <person name="Darby A.C."/>
            <person name="Makepeace B.L."/>
        </authorList>
    </citation>
    <scope>NUCLEOTIDE SEQUENCE [LARGE SCALE GENOMIC DNA]</scope>
    <source>
        <strain evidence="2">UoL-UT</strain>
    </source>
</reference>
<keyword evidence="3" id="KW-1185">Reference proteome</keyword>
<dbReference type="SUPFAM" id="SSF53213">
    <property type="entry name" value="LigB-like"/>
    <property type="match status" value="1"/>
</dbReference>
<evidence type="ECO:0000313" key="2">
    <source>
        <dbReference type="EMBL" id="RWS23105.1"/>
    </source>
</evidence>
<accession>A0A443S6Q6</accession>
<dbReference type="GO" id="GO:0016702">
    <property type="term" value="F:oxidoreductase activity, acting on single donors with incorporation of molecular oxygen, incorporation of two atoms of oxygen"/>
    <property type="evidence" value="ECO:0007669"/>
    <property type="project" value="UniProtKB-ARBA"/>
</dbReference>